<evidence type="ECO:0000313" key="6">
    <source>
        <dbReference type="Proteomes" id="UP000522313"/>
    </source>
</evidence>
<evidence type="ECO:0000256" key="3">
    <source>
        <dbReference type="PIRSR" id="PIRSR000390-2"/>
    </source>
</evidence>
<evidence type="ECO:0000256" key="4">
    <source>
        <dbReference type="RuleBase" id="RU004508"/>
    </source>
</evidence>
<dbReference type="PANTHER" id="PTHR30244">
    <property type="entry name" value="TRANSAMINASE"/>
    <property type="match status" value="1"/>
</dbReference>
<dbReference type="Proteomes" id="UP000522313">
    <property type="component" value="Unassembled WGS sequence"/>
</dbReference>
<dbReference type="GO" id="GO:0030170">
    <property type="term" value="F:pyridoxal phosphate binding"/>
    <property type="evidence" value="ECO:0007669"/>
    <property type="project" value="TreeGrafter"/>
</dbReference>
<reference evidence="5 6" key="2">
    <citation type="submission" date="2020-08" db="EMBL/GenBank/DDBJ databases">
        <authorList>
            <person name="Partida-Martinez L."/>
            <person name="Huntemann M."/>
            <person name="Clum A."/>
            <person name="Wang J."/>
            <person name="Palaniappan K."/>
            <person name="Ritter S."/>
            <person name="Chen I.-M."/>
            <person name="Stamatis D."/>
            <person name="Reddy T."/>
            <person name="O'Malley R."/>
            <person name="Daum C."/>
            <person name="Shapiro N."/>
            <person name="Ivanova N."/>
            <person name="Kyrpides N."/>
            <person name="Woyke T."/>
        </authorList>
    </citation>
    <scope>NUCLEOTIDE SEQUENCE [LARGE SCALE GENOMIC DNA]</scope>
    <source>
        <strain evidence="5 6">AS3.13</strain>
    </source>
</reference>
<sequence>MTQRSDRMFLSSPHMSGREQKYVDDVFATNWVAPVGPMVTRFEEDLARYTGIPHVAALSSGTAALHLALRLSGIGQGDAVWGATMTFIGGVAPICYLGAVPVFLDVGHGDMLLDLDLLERALAEADRAGDLPKVVISTDLYGHVVDGARMRGLADQYGFVWIADAAEAMGASRNGVHAGVGADFAIFSFNGNKIITTSGGGALASADGDAIERARFLSTQARDPAPHYEHTTFGYNYRLSGLCAAVGVGQLEVLDERVAARRRVHDRYRARLAGIEGFTFSDEAGDMHANRWLTTLLIDPALAGFSREHVRLALEAEQIESRPLWKPMHLQPVFAGCRALGGDVAERNFDQGLCLPSGSQMTADDVDRVVDIIRSVRRQTS</sequence>
<feature type="modified residue" description="N6-(pyridoxal phosphate)lysine" evidence="3">
    <location>
        <position position="193"/>
    </location>
</feature>
<name>A0A7X0MND0_9SPHN</name>
<reference evidence="5 6" key="1">
    <citation type="submission" date="2020-08" db="EMBL/GenBank/DDBJ databases">
        <title>The Agave Microbiome: Exploring the role of microbial communities in plant adaptations to desert environments.</title>
        <authorList>
            <person name="Partida-Martinez L.P."/>
        </authorList>
    </citation>
    <scope>NUCLEOTIDE SEQUENCE [LARGE SCALE GENOMIC DNA]</scope>
    <source>
        <strain evidence="5 6">AS3.13</strain>
    </source>
</reference>
<dbReference type="InterPro" id="IPR015424">
    <property type="entry name" value="PyrdxlP-dep_Trfase"/>
</dbReference>
<dbReference type="InterPro" id="IPR015422">
    <property type="entry name" value="PyrdxlP-dep_Trfase_small"/>
</dbReference>
<evidence type="ECO:0000256" key="1">
    <source>
        <dbReference type="ARBA" id="ARBA00037999"/>
    </source>
</evidence>
<dbReference type="InterPro" id="IPR000653">
    <property type="entry name" value="DegT/StrS_aminotransferase"/>
</dbReference>
<dbReference type="Gene3D" id="3.40.640.10">
    <property type="entry name" value="Type I PLP-dependent aspartate aminotransferase-like (Major domain)"/>
    <property type="match status" value="1"/>
</dbReference>
<protein>
    <submittedName>
        <fullName evidence="5">dTDP-4-amino-4,6-dideoxygalactose transaminase</fullName>
    </submittedName>
</protein>
<feature type="active site" description="Proton acceptor" evidence="2">
    <location>
        <position position="193"/>
    </location>
</feature>
<evidence type="ECO:0000313" key="5">
    <source>
        <dbReference type="EMBL" id="MBB6505219.1"/>
    </source>
</evidence>
<dbReference type="CDD" id="cd00616">
    <property type="entry name" value="AHBA_syn"/>
    <property type="match status" value="1"/>
</dbReference>
<dbReference type="PIRSF" id="PIRSF000390">
    <property type="entry name" value="PLP_StrS"/>
    <property type="match status" value="1"/>
</dbReference>
<dbReference type="SUPFAM" id="SSF53383">
    <property type="entry name" value="PLP-dependent transferases"/>
    <property type="match status" value="1"/>
</dbReference>
<dbReference type="Pfam" id="PF01041">
    <property type="entry name" value="DegT_DnrJ_EryC1"/>
    <property type="match status" value="1"/>
</dbReference>
<accession>A0A7X0MND0</accession>
<dbReference type="PANTHER" id="PTHR30244:SF34">
    <property type="entry name" value="DTDP-4-AMINO-4,6-DIDEOXYGALACTOSE TRANSAMINASE"/>
    <property type="match status" value="1"/>
</dbReference>
<dbReference type="GO" id="GO:0008483">
    <property type="term" value="F:transaminase activity"/>
    <property type="evidence" value="ECO:0007669"/>
    <property type="project" value="TreeGrafter"/>
</dbReference>
<gene>
    <name evidence="5" type="ORF">F4693_002207</name>
</gene>
<dbReference type="EMBL" id="JACHBT010000011">
    <property type="protein sequence ID" value="MBB6505219.1"/>
    <property type="molecule type" value="Genomic_DNA"/>
</dbReference>
<dbReference type="InterPro" id="IPR015421">
    <property type="entry name" value="PyrdxlP-dep_Trfase_major"/>
</dbReference>
<dbReference type="GO" id="GO:0000271">
    <property type="term" value="P:polysaccharide biosynthetic process"/>
    <property type="evidence" value="ECO:0007669"/>
    <property type="project" value="TreeGrafter"/>
</dbReference>
<evidence type="ECO:0000256" key="2">
    <source>
        <dbReference type="PIRSR" id="PIRSR000390-1"/>
    </source>
</evidence>
<dbReference type="AlphaFoldDB" id="A0A7X0MND0"/>
<comment type="caution">
    <text evidence="5">The sequence shown here is derived from an EMBL/GenBank/DDBJ whole genome shotgun (WGS) entry which is preliminary data.</text>
</comment>
<dbReference type="Gene3D" id="3.90.1150.10">
    <property type="entry name" value="Aspartate Aminotransferase, domain 1"/>
    <property type="match status" value="1"/>
</dbReference>
<organism evidence="5 6">
    <name type="scientific">Sphingomonas endophytica</name>
    <dbReference type="NCBI Taxonomy" id="869719"/>
    <lineage>
        <taxon>Bacteria</taxon>
        <taxon>Pseudomonadati</taxon>
        <taxon>Pseudomonadota</taxon>
        <taxon>Alphaproteobacteria</taxon>
        <taxon>Sphingomonadales</taxon>
        <taxon>Sphingomonadaceae</taxon>
        <taxon>Sphingomonas</taxon>
    </lineage>
</organism>
<comment type="similarity">
    <text evidence="1 4">Belongs to the DegT/DnrJ/EryC1 family.</text>
</comment>
<keyword evidence="3 4" id="KW-0663">Pyridoxal phosphate</keyword>
<proteinExistence type="inferred from homology"/>